<sequence length="683" mass="76726">MAEQGGFLNRRSMPDPSEPNCYGCGNLSSFPVYLSETREKAEAGCVTCAILLSAIKAIEKKKLGRGKPRGTLRDLLNPSLCYHLGHSTFTFTINTADSAEKFSIFTTNKSSPWEKIKCMRIRSSHSDSPNTVELILKWSKECSSSHLKCVKIPRPLPTRIIDIGSLPGDIPRLCSGESKPEPYCALSHCWGSSQPLRTTKATLHERESGIEPHLLPKTFQDAMVVTRRLSIRYLWIDSLCIIQDDELDWERESSRMASVYGSAYLVISATHAAQGSGGCFSERSLSAAAVLCYTHKTPNNEEIPIYVQAASEIHSSYETSGIFDSKPTPKLPVLSRSWCFQERLLATRVLHFAGEDLVWECRSKTTCECMGLDLWNRTKSIQRKFLDERHSYELWHRLLKLYMSRHITYPSDRLPAISGIAQQMQRAGLGDYIAGLWKENLFADLLWYSFPAQRAERCRGPSWSWACLSDPTELSYLVQTDHGLEDIYYPESALDHVNLRQRNSLDLDSVGNLFTTTLIKLPGLRSMGNIFAATLRQLEDSPAGEEPTGVVTSASLTISAPLITLSIGPPDPKDRLRRWKVCKYGEELEFRHDCDKDFVNYEKGNGNVVCIWIGTIWSNRDALPSPQLMVLRKSIGIGGRAATLGAYERVGATSRQIFTLEERQLSIVMAWFKEAKVTEVTIV</sequence>
<organism evidence="2 3">
    <name type="scientific">Hyaloscypha variabilis (strain UAMH 11265 / GT02V1 / F)</name>
    <name type="common">Meliniomyces variabilis</name>
    <dbReference type="NCBI Taxonomy" id="1149755"/>
    <lineage>
        <taxon>Eukaryota</taxon>
        <taxon>Fungi</taxon>
        <taxon>Dikarya</taxon>
        <taxon>Ascomycota</taxon>
        <taxon>Pezizomycotina</taxon>
        <taxon>Leotiomycetes</taxon>
        <taxon>Helotiales</taxon>
        <taxon>Hyaloscyphaceae</taxon>
        <taxon>Hyaloscypha</taxon>
        <taxon>Hyaloscypha variabilis</taxon>
    </lineage>
</organism>
<feature type="domain" description="Heterokaryon incompatibility" evidence="1">
    <location>
        <begin position="183"/>
        <end position="342"/>
    </location>
</feature>
<dbReference type="PANTHER" id="PTHR33112:SF9">
    <property type="entry name" value="HETEROKARYON INCOMPATIBILITY DOMAIN-CONTAINING PROTEIN"/>
    <property type="match status" value="1"/>
</dbReference>
<gene>
    <name evidence="2" type="ORF">L207DRAFT_500155</name>
</gene>
<evidence type="ECO:0000313" key="3">
    <source>
        <dbReference type="Proteomes" id="UP000235786"/>
    </source>
</evidence>
<dbReference type="EMBL" id="KZ613959">
    <property type="protein sequence ID" value="PMD32444.1"/>
    <property type="molecule type" value="Genomic_DNA"/>
</dbReference>
<dbReference type="Pfam" id="PF06985">
    <property type="entry name" value="HET"/>
    <property type="match status" value="1"/>
</dbReference>
<reference evidence="2 3" key="1">
    <citation type="submission" date="2016-04" db="EMBL/GenBank/DDBJ databases">
        <title>A degradative enzymes factory behind the ericoid mycorrhizal symbiosis.</title>
        <authorList>
            <consortium name="DOE Joint Genome Institute"/>
            <person name="Martino E."/>
            <person name="Morin E."/>
            <person name="Grelet G."/>
            <person name="Kuo A."/>
            <person name="Kohler A."/>
            <person name="Daghino S."/>
            <person name="Barry K."/>
            <person name="Choi C."/>
            <person name="Cichocki N."/>
            <person name="Clum A."/>
            <person name="Copeland A."/>
            <person name="Hainaut M."/>
            <person name="Haridas S."/>
            <person name="Labutti K."/>
            <person name="Lindquist E."/>
            <person name="Lipzen A."/>
            <person name="Khouja H.-R."/>
            <person name="Murat C."/>
            <person name="Ohm R."/>
            <person name="Olson A."/>
            <person name="Spatafora J."/>
            <person name="Veneault-Fourrey C."/>
            <person name="Henrissat B."/>
            <person name="Grigoriev I."/>
            <person name="Martin F."/>
            <person name="Perotto S."/>
        </authorList>
    </citation>
    <scope>NUCLEOTIDE SEQUENCE [LARGE SCALE GENOMIC DNA]</scope>
    <source>
        <strain evidence="2 3">F</strain>
    </source>
</reference>
<name>A0A2J6R1R2_HYAVF</name>
<proteinExistence type="predicted"/>
<dbReference type="OrthoDB" id="47007at2759"/>
<dbReference type="PANTHER" id="PTHR33112">
    <property type="entry name" value="DOMAIN PROTEIN, PUTATIVE-RELATED"/>
    <property type="match status" value="1"/>
</dbReference>
<dbReference type="AlphaFoldDB" id="A0A2J6R1R2"/>
<evidence type="ECO:0000259" key="1">
    <source>
        <dbReference type="Pfam" id="PF06985"/>
    </source>
</evidence>
<accession>A0A2J6R1R2</accession>
<dbReference type="InterPro" id="IPR010730">
    <property type="entry name" value="HET"/>
</dbReference>
<keyword evidence="3" id="KW-1185">Reference proteome</keyword>
<dbReference type="Proteomes" id="UP000235786">
    <property type="component" value="Unassembled WGS sequence"/>
</dbReference>
<evidence type="ECO:0000313" key="2">
    <source>
        <dbReference type="EMBL" id="PMD32444.1"/>
    </source>
</evidence>
<protein>
    <submittedName>
        <fullName evidence="2">HET-domain-containing protein</fullName>
    </submittedName>
</protein>
<dbReference type="STRING" id="1149755.A0A2J6R1R2"/>